<evidence type="ECO:0000313" key="12">
    <source>
        <dbReference type="Proteomes" id="UP000750711"/>
    </source>
</evidence>
<keyword evidence="6" id="KW-0067">ATP-binding</keyword>
<keyword evidence="9" id="KW-0206">Cytoskeleton</keyword>
<dbReference type="PANTHER" id="PTHR12688">
    <property type="entry name" value="DYNEIN LIGHT INTERMEDIATE CHAIN"/>
    <property type="match status" value="1"/>
</dbReference>
<feature type="non-terminal residue" evidence="11">
    <location>
        <position position="267"/>
    </location>
</feature>
<feature type="compositionally biased region" description="Basic and acidic residues" evidence="10">
    <location>
        <begin position="194"/>
        <end position="208"/>
    </location>
</feature>
<evidence type="ECO:0000256" key="8">
    <source>
        <dbReference type="ARBA" id="ARBA00023175"/>
    </source>
</evidence>
<evidence type="ECO:0000256" key="7">
    <source>
        <dbReference type="ARBA" id="ARBA00023017"/>
    </source>
</evidence>
<dbReference type="GO" id="GO:0005874">
    <property type="term" value="C:microtubule"/>
    <property type="evidence" value="ECO:0007669"/>
    <property type="project" value="UniProtKB-KW"/>
</dbReference>
<evidence type="ECO:0000256" key="4">
    <source>
        <dbReference type="ARBA" id="ARBA00022701"/>
    </source>
</evidence>
<evidence type="ECO:0000256" key="5">
    <source>
        <dbReference type="ARBA" id="ARBA00022741"/>
    </source>
</evidence>
<comment type="subcellular location">
    <subcellularLocation>
        <location evidence="1">Cytoplasm</location>
        <location evidence="1">Cytoskeleton</location>
    </subcellularLocation>
</comment>
<sequence length="267" mass="29386">ADKIETLEKERAWKEEEFDFVLQFLRTVLLKHGASLIYTTPSVPSQLQTLVHSSLGIQSLLKKQPLKHNVIDRDKVLVPPNWDSWGKIRVLREGFDVEGVNEGWSIDIRSPLPVGQTGSIESNGTGGGSSSNLSAKDGNGALAIFEDTIRDVRSGDILSTGGLLNRQEGQPIEVESLDTQDFLSAQVELLERLNVDEEHGQGSKERGRGAQSRSMGYRKDSDGRTRDGGVQVEEGGRVSEHIGPVQFNMGGIQVDADDMLKRLKVRQ</sequence>
<dbReference type="AlphaFoldDB" id="A0A9P8IBG4"/>
<feature type="region of interest" description="Disordered" evidence="10">
    <location>
        <begin position="115"/>
        <end position="134"/>
    </location>
</feature>
<name>A0A9P8IBG4_9PEZI</name>
<evidence type="ECO:0000256" key="1">
    <source>
        <dbReference type="ARBA" id="ARBA00004245"/>
    </source>
</evidence>
<evidence type="ECO:0000256" key="6">
    <source>
        <dbReference type="ARBA" id="ARBA00022840"/>
    </source>
</evidence>
<feature type="region of interest" description="Disordered" evidence="10">
    <location>
        <begin position="194"/>
        <end position="244"/>
    </location>
</feature>
<dbReference type="GO" id="GO:0005868">
    <property type="term" value="C:cytoplasmic dynein complex"/>
    <property type="evidence" value="ECO:0007669"/>
    <property type="project" value="InterPro"/>
</dbReference>
<reference evidence="11" key="1">
    <citation type="submission" date="2021-03" db="EMBL/GenBank/DDBJ databases">
        <title>Comparative genomics and phylogenomic investigation of the class Geoglossomycetes provide insights into ecological specialization and systematics.</title>
        <authorList>
            <person name="Melie T."/>
            <person name="Pirro S."/>
            <person name="Miller A.N."/>
            <person name="Quandt A."/>
        </authorList>
    </citation>
    <scope>NUCLEOTIDE SEQUENCE</scope>
    <source>
        <strain evidence="11">CAQ_001_2017</strain>
    </source>
</reference>
<keyword evidence="2" id="KW-0813">Transport</keyword>
<gene>
    <name evidence="11" type="ORF">GP486_008511</name>
</gene>
<dbReference type="InterPro" id="IPR022780">
    <property type="entry name" value="Dynein_light_int_chain"/>
</dbReference>
<dbReference type="GO" id="GO:0007018">
    <property type="term" value="P:microtubule-based movement"/>
    <property type="evidence" value="ECO:0007669"/>
    <property type="project" value="InterPro"/>
</dbReference>
<evidence type="ECO:0000256" key="10">
    <source>
        <dbReference type="SAM" id="MobiDB-lite"/>
    </source>
</evidence>
<protein>
    <recommendedName>
        <fullName evidence="13">Dynein light intermediate chain</fullName>
    </recommendedName>
</protein>
<dbReference type="EMBL" id="JAGHQM010003370">
    <property type="protein sequence ID" value="KAH0544520.1"/>
    <property type="molecule type" value="Genomic_DNA"/>
</dbReference>
<comment type="caution">
    <text evidence="11">The sequence shown here is derived from an EMBL/GenBank/DDBJ whole genome shotgun (WGS) entry which is preliminary data.</text>
</comment>
<dbReference type="GO" id="GO:0045504">
    <property type="term" value="F:dynein heavy chain binding"/>
    <property type="evidence" value="ECO:0007669"/>
    <property type="project" value="TreeGrafter"/>
</dbReference>
<keyword evidence="7" id="KW-0243">Dynein</keyword>
<evidence type="ECO:0000256" key="9">
    <source>
        <dbReference type="ARBA" id="ARBA00023212"/>
    </source>
</evidence>
<dbReference type="GO" id="GO:0035974">
    <property type="term" value="C:meiotic spindle pole body"/>
    <property type="evidence" value="ECO:0007669"/>
    <property type="project" value="TreeGrafter"/>
</dbReference>
<dbReference type="InterPro" id="IPR008467">
    <property type="entry name" value="Dynein1_light_intermed_chain"/>
</dbReference>
<dbReference type="PANTHER" id="PTHR12688:SF0">
    <property type="entry name" value="DYNEIN LIGHT INTERMEDIATE CHAIN"/>
    <property type="match status" value="1"/>
</dbReference>
<accession>A0A9P8IBG4</accession>
<keyword evidence="3" id="KW-0963">Cytoplasm</keyword>
<dbReference type="Proteomes" id="UP000750711">
    <property type="component" value="Unassembled WGS sequence"/>
</dbReference>
<organism evidence="11 12">
    <name type="scientific">Trichoglossum hirsutum</name>
    <dbReference type="NCBI Taxonomy" id="265104"/>
    <lineage>
        <taxon>Eukaryota</taxon>
        <taxon>Fungi</taxon>
        <taxon>Dikarya</taxon>
        <taxon>Ascomycota</taxon>
        <taxon>Pezizomycotina</taxon>
        <taxon>Geoglossomycetes</taxon>
        <taxon>Geoglossales</taxon>
        <taxon>Geoglossaceae</taxon>
        <taxon>Trichoglossum</taxon>
    </lineage>
</organism>
<dbReference type="Pfam" id="PF05783">
    <property type="entry name" value="DLIC"/>
    <property type="match status" value="1"/>
</dbReference>
<evidence type="ECO:0000256" key="2">
    <source>
        <dbReference type="ARBA" id="ARBA00022448"/>
    </source>
</evidence>
<evidence type="ECO:0008006" key="13">
    <source>
        <dbReference type="Google" id="ProtNLM"/>
    </source>
</evidence>
<feature type="compositionally biased region" description="Basic and acidic residues" evidence="10">
    <location>
        <begin position="217"/>
        <end position="227"/>
    </location>
</feature>
<dbReference type="GO" id="GO:0005524">
    <property type="term" value="F:ATP binding"/>
    <property type="evidence" value="ECO:0007669"/>
    <property type="project" value="UniProtKB-KW"/>
</dbReference>
<evidence type="ECO:0000256" key="3">
    <source>
        <dbReference type="ARBA" id="ARBA00022490"/>
    </source>
</evidence>
<dbReference type="GO" id="GO:0000226">
    <property type="term" value="P:microtubule cytoskeleton organization"/>
    <property type="evidence" value="ECO:0007669"/>
    <property type="project" value="TreeGrafter"/>
</dbReference>
<keyword evidence="12" id="KW-1185">Reference proteome</keyword>
<evidence type="ECO:0000313" key="11">
    <source>
        <dbReference type="EMBL" id="KAH0544520.1"/>
    </source>
</evidence>
<proteinExistence type="predicted"/>
<keyword evidence="4" id="KW-0493">Microtubule</keyword>
<keyword evidence="5" id="KW-0547">Nucleotide-binding</keyword>
<keyword evidence="8" id="KW-0505">Motor protein</keyword>